<dbReference type="SUPFAM" id="SSF53756">
    <property type="entry name" value="UDP-Glycosyltransferase/glycogen phosphorylase"/>
    <property type="match status" value="1"/>
</dbReference>
<dbReference type="CDD" id="cd03801">
    <property type="entry name" value="GT4_PimA-like"/>
    <property type="match status" value="1"/>
</dbReference>
<gene>
    <name evidence="2" type="ordered locus">FN3523_1487</name>
</gene>
<dbReference type="Proteomes" id="UP000008303">
    <property type="component" value="Chromosome"/>
</dbReference>
<dbReference type="InterPro" id="IPR001296">
    <property type="entry name" value="Glyco_trans_1"/>
</dbReference>
<dbReference type="Pfam" id="PF00534">
    <property type="entry name" value="Glycos_transf_1"/>
    <property type="match status" value="1"/>
</dbReference>
<accession>F4BH46</accession>
<proteinExistence type="predicted"/>
<evidence type="ECO:0000313" key="3">
    <source>
        <dbReference type="Proteomes" id="UP000008303"/>
    </source>
</evidence>
<organism evidence="2 3">
    <name type="scientific">Francisella hispaniensis</name>
    <dbReference type="NCBI Taxonomy" id="622488"/>
    <lineage>
        <taxon>Bacteria</taxon>
        <taxon>Pseudomonadati</taxon>
        <taxon>Pseudomonadota</taxon>
        <taxon>Gammaproteobacteria</taxon>
        <taxon>Thiotrichales</taxon>
        <taxon>Francisellaceae</taxon>
        <taxon>Francisella</taxon>
    </lineage>
</organism>
<protein>
    <recommendedName>
        <fullName evidence="1">Glycosyl transferase family 1 domain-containing protein</fullName>
    </recommendedName>
</protein>
<dbReference type="KEGG" id="fcn:FN3523_1487"/>
<dbReference type="RefSeq" id="WP_014548771.1">
    <property type="nucleotide sequence ID" value="NC_017449.1"/>
</dbReference>
<dbReference type="HOGENOM" id="CLU_059315_0_0_6"/>
<dbReference type="Gene3D" id="3.40.50.2000">
    <property type="entry name" value="Glycogen Phosphorylase B"/>
    <property type="match status" value="2"/>
</dbReference>
<dbReference type="PATRIC" id="fig|676032.3.peg.1498"/>
<feature type="domain" description="Glycosyl transferase family 1" evidence="1">
    <location>
        <begin position="193"/>
        <end position="311"/>
    </location>
</feature>
<sequence>MKKILIFIGAYLPGFNGGGPIKSISNLVKLLKSNFDIYIYTKDRDIGATRPYDSVEINKWNNLNGVKIYYANRQALGFRHICKVISEISPDTIYLNSFFSIDFSFKLLMLKRLSSISKETKIVLAPRGEFAHLKYKKFKKNIYIAIYKLIGLHRTINTWHLTSDFELVDVKKVFPVIDDYQVISNISDIDRFEDIKIITHDKPVLSYISRITKPKGLDLVLDMIKDVYFELEFNICGNPEDAMFWSKCKNKISQLPSNIKVNCLGGVGESEINNILSKTDVFISITYGENYGHSIAEAILAGAYVLISDRTPWRNLSTIGIGEDICISNMKKFRLLLQEQLNKPSKLRYAERLFRRDISRKYIMQSLEHNKNLYISLF</sequence>
<evidence type="ECO:0000313" key="2">
    <source>
        <dbReference type="EMBL" id="AEE26790.1"/>
    </source>
</evidence>
<dbReference type="GO" id="GO:1901135">
    <property type="term" value="P:carbohydrate derivative metabolic process"/>
    <property type="evidence" value="ECO:0007669"/>
    <property type="project" value="UniProtKB-ARBA"/>
</dbReference>
<evidence type="ECO:0000259" key="1">
    <source>
        <dbReference type="Pfam" id="PF00534"/>
    </source>
</evidence>
<dbReference type="GO" id="GO:0016757">
    <property type="term" value="F:glycosyltransferase activity"/>
    <property type="evidence" value="ECO:0007669"/>
    <property type="project" value="InterPro"/>
</dbReference>
<name>F4BH46_9GAMM</name>
<dbReference type="AlphaFoldDB" id="F4BH46"/>
<dbReference type="EMBL" id="CP002558">
    <property type="protein sequence ID" value="AEE26790.1"/>
    <property type="molecule type" value="Genomic_DNA"/>
</dbReference>
<reference evidence="3" key="1">
    <citation type="journal article" date="2011" name="Appl. Environ. Microbiol.">
        <title>Common ancestry and novel genetic traits of Francisella novicida-like isolates from North America and Australia as revealed by comparative genomic analyses.</title>
        <authorList>
            <person name="Siddaramappa S."/>
            <person name="Challacombe J.F."/>
            <person name="Petersen J.M."/>
            <person name="Pillai S."/>
            <person name="Hogg G."/>
            <person name="Kuske C.R."/>
        </authorList>
    </citation>
    <scope>NUCLEOTIDE SEQUENCE [LARGE SCALE GENOMIC DNA]</scope>
    <source>
        <strain evidence="3">3523</strain>
    </source>
</reference>
<dbReference type="eggNOG" id="COG0438">
    <property type="taxonomic scope" value="Bacteria"/>
</dbReference>
<dbReference type="PANTHER" id="PTHR12526">
    <property type="entry name" value="GLYCOSYLTRANSFERASE"/>
    <property type="match status" value="1"/>
</dbReference>